<evidence type="ECO:0000313" key="2">
    <source>
        <dbReference type="EMBL" id="KAK0501247.1"/>
    </source>
</evidence>
<feature type="compositionally biased region" description="Acidic residues" evidence="1">
    <location>
        <begin position="36"/>
        <end position="51"/>
    </location>
</feature>
<comment type="caution">
    <text evidence="2">The sequence shown here is derived from an EMBL/GenBank/DDBJ whole genome shotgun (WGS) entry which is preliminary data.</text>
</comment>
<keyword evidence="3" id="KW-1185">Reference proteome</keyword>
<feature type="compositionally biased region" description="Low complexity" evidence="1">
    <location>
        <begin position="82"/>
        <end position="95"/>
    </location>
</feature>
<dbReference type="AlphaFoldDB" id="A0AA39QE58"/>
<accession>A0AA39QE58</accession>
<evidence type="ECO:0000256" key="1">
    <source>
        <dbReference type="SAM" id="MobiDB-lite"/>
    </source>
</evidence>
<evidence type="ECO:0000313" key="3">
    <source>
        <dbReference type="Proteomes" id="UP001175228"/>
    </source>
</evidence>
<feature type="region of interest" description="Disordered" evidence="1">
    <location>
        <begin position="77"/>
        <end position="139"/>
    </location>
</feature>
<gene>
    <name evidence="2" type="ORF">EDD18DRAFT_1101069</name>
</gene>
<protein>
    <submittedName>
        <fullName evidence="2">Uncharacterized protein</fullName>
    </submittedName>
</protein>
<dbReference type="EMBL" id="JAUEPU010000006">
    <property type="protein sequence ID" value="KAK0501247.1"/>
    <property type="molecule type" value="Genomic_DNA"/>
</dbReference>
<feature type="compositionally biased region" description="Polar residues" evidence="1">
    <location>
        <begin position="125"/>
        <end position="134"/>
    </location>
</feature>
<reference evidence="2" key="1">
    <citation type="submission" date="2023-06" db="EMBL/GenBank/DDBJ databases">
        <authorList>
            <consortium name="Lawrence Berkeley National Laboratory"/>
            <person name="Ahrendt S."/>
            <person name="Sahu N."/>
            <person name="Indic B."/>
            <person name="Wong-Bajracharya J."/>
            <person name="Merenyi Z."/>
            <person name="Ke H.-M."/>
            <person name="Monk M."/>
            <person name="Kocsube S."/>
            <person name="Drula E."/>
            <person name="Lipzen A."/>
            <person name="Balint B."/>
            <person name="Henrissat B."/>
            <person name="Andreopoulos B."/>
            <person name="Martin F.M."/>
            <person name="Harder C.B."/>
            <person name="Rigling D."/>
            <person name="Ford K.L."/>
            <person name="Foster G.D."/>
            <person name="Pangilinan J."/>
            <person name="Papanicolaou A."/>
            <person name="Barry K."/>
            <person name="LaButti K."/>
            <person name="Viragh M."/>
            <person name="Koriabine M."/>
            <person name="Yan M."/>
            <person name="Riley R."/>
            <person name="Champramary S."/>
            <person name="Plett K.L."/>
            <person name="Tsai I.J."/>
            <person name="Slot J."/>
            <person name="Sipos G."/>
            <person name="Plett J."/>
            <person name="Nagy L.G."/>
            <person name="Grigoriev I.V."/>
        </authorList>
    </citation>
    <scope>NUCLEOTIDE SEQUENCE</scope>
    <source>
        <strain evidence="2">HWK02</strain>
    </source>
</reference>
<proteinExistence type="predicted"/>
<dbReference type="Proteomes" id="UP001175228">
    <property type="component" value="Unassembled WGS sequence"/>
</dbReference>
<sequence>MTTVLNVDDGQFDDAPKDVGYPHIDDTEFIDLTSDKDEDEYDDDSEEYDQVRVEDEDWEVAEKDFTKQYNRLRQHLAVRPGSATSTATTAPSKSAGGKGSNVAVLPAINHPSQSPAARKVASTVAKDQTASQLATRPPLLKIRLTDRRKGLSQTAATTVI</sequence>
<organism evidence="2 3">
    <name type="scientific">Armillaria luteobubalina</name>
    <dbReference type="NCBI Taxonomy" id="153913"/>
    <lineage>
        <taxon>Eukaryota</taxon>
        <taxon>Fungi</taxon>
        <taxon>Dikarya</taxon>
        <taxon>Basidiomycota</taxon>
        <taxon>Agaricomycotina</taxon>
        <taxon>Agaricomycetes</taxon>
        <taxon>Agaricomycetidae</taxon>
        <taxon>Agaricales</taxon>
        <taxon>Marasmiineae</taxon>
        <taxon>Physalacriaceae</taxon>
        <taxon>Armillaria</taxon>
    </lineage>
</organism>
<name>A0AA39QE58_9AGAR</name>
<feature type="region of interest" description="Disordered" evidence="1">
    <location>
        <begin position="1"/>
        <end position="51"/>
    </location>
</feature>